<evidence type="ECO:0000313" key="1">
    <source>
        <dbReference type="EMBL" id="EDL82952.1"/>
    </source>
</evidence>
<dbReference type="Proteomes" id="UP000234681">
    <property type="component" value="Chromosome 2"/>
</dbReference>
<sequence>MNASTSMNPAERQRAARTAHRIVEHDKLLLLSAVASHGILHYNKDWLKEKLTARREEVLNPPEPATL</sequence>
<reference evidence="2" key="1">
    <citation type="submission" date="2005-09" db="EMBL/GenBank/DDBJ databases">
        <authorList>
            <person name="Mural R.J."/>
            <person name="Li P.W."/>
            <person name="Adams M.D."/>
            <person name="Amanatides P.G."/>
            <person name="Baden-Tillson H."/>
            <person name="Barnstead M."/>
            <person name="Chin S.H."/>
            <person name="Dew I."/>
            <person name="Evans C.A."/>
            <person name="Ferriera S."/>
            <person name="Flanigan M."/>
            <person name="Fosler C."/>
            <person name="Glodek A."/>
            <person name="Gu Z."/>
            <person name="Holt R.A."/>
            <person name="Jennings D."/>
            <person name="Kraft C.L."/>
            <person name="Lu F."/>
            <person name="Nguyen T."/>
            <person name="Nusskern D.R."/>
            <person name="Pfannkoch C.M."/>
            <person name="Sitter C."/>
            <person name="Sutton G.G."/>
            <person name="Venter J.C."/>
            <person name="Wang Z."/>
            <person name="Woodage T."/>
            <person name="Zheng X.H."/>
            <person name="Zhong F."/>
        </authorList>
    </citation>
    <scope>NUCLEOTIDE SEQUENCE [LARGE SCALE GENOMIC DNA]</scope>
    <source>
        <strain>BN</strain>
        <strain evidence="2">Sprague-Dawley</strain>
    </source>
</reference>
<gene>
    <name evidence="1" type="ORF">rCG_23691</name>
</gene>
<dbReference type="EMBL" id="CH474058">
    <property type="protein sequence ID" value="EDL82952.1"/>
    <property type="molecule type" value="Genomic_DNA"/>
</dbReference>
<name>A6KJP2_RAT</name>
<accession>A6KJP2</accession>
<protein>
    <submittedName>
        <fullName evidence="1">RCG23691</fullName>
    </submittedName>
</protein>
<dbReference type="AlphaFoldDB" id="A6KJP2"/>
<evidence type="ECO:0000313" key="2">
    <source>
        <dbReference type="Proteomes" id="UP000234681"/>
    </source>
</evidence>
<organism evidence="1 2">
    <name type="scientific">Rattus norvegicus</name>
    <name type="common">Rat</name>
    <dbReference type="NCBI Taxonomy" id="10116"/>
    <lineage>
        <taxon>Eukaryota</taxon>
        <taxon>Metazoa</taxon>
        <taxon>Chordata</taxon>
        <taxon>Craniata</taxon>
        <taxon>Vertebrata</taxon>
        <taxon>Euteleostomi</taxon>
        <taxon>Mammalia</taxon>
        <taxon>Eutheria</taxon>
        <taxon>Euarchontoglires</taxon>
        <taxon>Glires</taxon>
        <taxon>Rodentia</taxon>
        <taxon>Myomorpha</taxon>
        <taxon>Muroidea</taxon>
        <taxon>Muridae</taxon>
        <taxon>Murinae</taxon>
        <taxon>Rattus</taxon>
    </lineage>
</organism>
<proteinExistence type="predicted"/>